<dbReference type="PANTHER" id="PTHR11800">
    <property type="entry name" value="DNA-DIRECTED RNA POLYMERASE"/>
    <property type="match status" value="1"/>
</dbReference>
<accession>A0A6C0LP90</accession>
<comment type="subcellular location">
    <subcellularLocation>
        <location evidence="1">Virion</location>
    </subcellularLocation>
</comment>
<dbReference type="GO" id="GO:0005666">
    <property type="term" value="C:RNA polymerase III complex"/>
    <property type="evidence" value="ECO:0007669"/>
    <property type="project" value="TreeGrafter"/>
</dbReference>
<feature type="domain" description="DNA-directed RNA polymerase RpoA/D/Rpb3-type" evidence="6">
    <location>
        <begin position="16"/>
        <end position="289"/>
    </location>
</feature>
<evidence type="ECO:0000256" key="1">
    <source>
        <dbReference type="ARBA" id="ARBA00004328"/>
    </source>
</evidence>
<keyword evidence="3" id="KW-0946">Virion</keyword>
<dbReference type="Pfam" id="PF01193">
    <property type="entry name" value="RNA_pol_L"/>
    <property type="match status" value="1"/>
</dbReference>
<dbReference type="PANTHER" id="PTHR11800:SF13">
    <property type="entry name" value="DNA-DIRECTED RNA POLYMERASES I AND III SUBUNIT RPAC1"/>
    <property type="match status" value="1"/>
</dbReference>
<sequence>MSSVAFENISTPSDRKLQFTLTETSYPYANTLRRAIMTLVPNVAFRSDPPGVVLPNPDIKILHNDSVTQPNELLAHRLSLIPVHGAPADTWDPDRFVFRLKMQNDGSEPIDIFASDITVLERRTASDMSEILVEVPNRTFFVPNPITRETCLITSLPAKRSATAPSLHVELKATVGTGKEHARFIPTCQASYGYTLDTNTERRNQYFEKWLISHKNVDPDTLKDDEQRRNELDREFKSMEIQRIFKQNEKGEPNSFDFQIETLGTIPTRSIVEQALVGIQKACEPFMGLDQGDLPSTIRIEQCDSQLQGFDVVMQGQDHTLGNLLQTWLSDNLVDGELEPKIQTAGYFIRHPLKDEMTIRIGLLDPKDNQMTVRTAIATAAKGCHAMFGEWKRTFTGEARPASAAASAANLAAGPKRTLKLKRQTPAK</sequence>
<evidence type="ECO:0000256" key="2">
    <source>
        <dbReference type="ARBA" id="ARBA00022478"/>
    </source>
</evidence>
<reference evidence="7" key="1">
    <citation type="journal article" date="2020" name="Nature">
        <title>Giant virus diversity and host interactions through global metagenomics.</title>
        <authorList>
            <person name="Schulz F."/>
            <person name="Roux S."/>
            <person name="Paez-Espino D."/>
            <person name="Jungbluth S."/>
            <person name="Walsh D.A."/>
            <person name="Denef V.J."/>
            <person name="McMahon K.D."/>
            <person name="Konstantinidis K.T."/>
            <person name="Eloe-Fadrosh E.A."/>
            <person name="Kyrpides N.C."/>
            <person name="Woyke T."/>
        </authorList>
    </citation>
    <scope>NUCLEOTIDE SEQUENCE</scope>
    <source>
        <strain evidence="7">GVMAG-M-3300027963-9</strain>
    </source>
</reference>
<dbReference type="GO" id="GO:0006351">
    <property type="term" value="P:DNA-templated transcription"/>
    <property type="evidence" value="ECO:0007669"/>
    <property type="project" value="InterPro"/>
</dbReference>
<dbReference type="Gene3D" id="2.170.120.12">
    <property type="entry name" value="DNA-directed RNA polymerase, insert domain"/>
    <property type="match status" value="1"/>
</dbReference>
<dbReference type="SUPFAM" id="SSF56553">
    <property type="entry name" value="Insert subdomain of RNA polymerase alpha subunit"/>
    <property type="match status" value="1"/>
</dbReference>
<dbReference type="SUPFAM" id="SSF55257">
    <property type="entry name" value="RBP11-like subunits of RNA polymerase"/>
    <property type="match status" value="2"/>
</dbReference>
<dbReference type="Pfam" id="PF13656">
    <property type="entry name" value="RNA_pol_L_2"/>
    <property type="match status" value="1"/>
</dbReference>
<dbReference type="InterPro" id="IPR050518">
    <property type="entry name" value="Rpo3/RPB3_RNA_Pol_subunit"/>
</dbReference>
<evidence type="ECO:0000256" key="4">
    <source>
        <dbReference type="ARBA" id="ARBA00023163"/>
    </source>
</evidence>
<dbReference type="InterPro" id="IPR011263">
    <property type="entry name" value="DNA-dir_RNA_pol_RpoA/D/Rpb3"/>
</dbReference>
<evidence type="ECO:0000313" key="7">
    <source>
        <dbReference type="EMBL" id="QHU32283.1"/>
    </source>
</evidence>
<dbReference type="GO" id="GO:0044423">
    <property type="term" value="C:virion component"/>
    <property type="evidence" value="ECO:0007669"/>
    <property type="project" value="UniProtKB-KW"/>
</dbReference>
<keyword evidence="4" id="KW-0804">Transcription</keyword>
<dbReference type="EMBL" id="MN740537">
    <property type="protein sequence ID" value="QHU32283.1"/>
    <property type="molecule type" value="Genomic_DNA"/>
</dbReference>
<dbReference type="InterPro" id="IPR009025">
    <property type="entry name" value="RBP11-like_dimer"/>
</dbReference>
<evidence type="ECO:0000256" key="5">
    <source>
        <dbReference type="SAM" id="MobiDB-lite"/>
    </source>
</evidence>
<dbReference type="GO" id="GO:0046983">
    <property type="term" value="F:protein dimerization activity"/>
    <property type="evidence" value="ECO:0007669"/>
    <property type="project" value="InterPro"/>
</dbReference>
<dbReference type="InterPro" id="IPR036603">
    <property type="entry name" value="RBP11-like"/>
</dbReference>
<organism evidence="7">
    <name type="scientific">viral metagenome</name>
    <dbReference type="NCBI Taxonomy" id="1070528"/>
    <lineage>
        <taxon>unclassified sequences</taxon>
        <taxon>metagenomes</taxon>
        <taxon>organismal metagenomes</taxon>
    </lineage>
</organism>
<dbReference type="GO" id="GO:0003899">
    <property type="term" value="F:DNA-directed RNA polymerase activity"/>
    <property type="evidence" value="ECO:0007669"/>
    <property type="project" value="InterPro"/>
</dbReference>
<feature type="compositionally biased region" description="Basic residues" evidence="5">
    <location>
        <begin position="417"/>
        <end position="428"/>
    </location>
</feature>
<feature type="region of interest" description="Disordered" evidence="5">
    <location>
        <begin position="406"/>
        <end position="428"/>
    </location>
</feature>
<proteinExistence type="predicted"/>
<dbReference type="GO" id="GO:0005736">
    <property type="term" value="C:RNA polymerase I complex"/>
    <property type="evidence" value="ECO:0007669"/>
    <property type="project" value="TreeGrafter"/>
</dbReference>
<dbReference type="InterPro" id="IPR036643">
    <property type="entry name" value="RNApol_insert_sf"/>
</dbReference>
<protein>
    <recommendedName>
        <fullName evidence="6">DNA-directed RNA polymerase RpoA/D/Rpb3-type domain-containing protein</fullName>
    </recommendedName>
</protein>
<dbReference type="AlphaFoldDB" id="A0A6C0LP90"/>
<dbReference type="Gene3D" id="3.30.1360.10">
    <property type="entry name" value="RNA polymerase, RBP11-like subunit"/>
    <property type="match status" value="2"/>
</dbReference>
<evidence type="ECO:0000256" key="3">
    <source>
        <dbReference type="ARBA" id="ARBA00022844"/>
    </source>
</evidence>
<keyword evidence="2" id="KW-0240">DNA-directed RNA polymerase</keyword>
<name>A0A6C0LP90_9ZZZZ</name>
<evidence type="ECO:0000259" key="6">
    <source>
        <dbReference type="SMART" id="SM00662"/>
    </source>
</evidence>
<dbReference type="SMART" id="SM00662">
    <property type="entry name" value="RPOLD"/>
    <property type="match status" value="1"/>
</dbReference>